<evidence type="ECO:0000313" key="3">
    <source>
        <dbReference type="EMBL" id="RLE10280.1"/>
    </source>
</evidence>
<dbReference type="InterPro" id="IPR036721">
    <property type="entry name" value="RCK_C_sf"/>
</dbReference>
<name>A0A497E7W3_UNCAE</name>
<dbReference type="InterPro" id="IPR006037">
    <property type="entry name" value="RCK_C"/>
</dbReference>
<dbReference type="GO" id="GO:0008324">
    <property type="term" value="F:monoatomic cation transmembrane transporter activity"/>
    <property type="evidence" value="ECO:0007669"/>
    <property type="project" value="InterPro"/>
</dbReference>
<proteinExistence type="predicted"/>
<accession>A0A497E7W3</accession>
<feature type="domain" description="RCK N-terminal" evidence="1">
    <location>
        <begin position="1"/>
        <end position="120"/>
    </location>
</feature>
<dbReference type="InterPro" id="IPR003148">
    <property type="entry name" value="RCK_N"/>
</dbReference>
<dbReference type="AlphaFoldDB" id="A0A497E7W3"/>
<dbReference type="Pfam" id="PF02080">
    <property type="entry name" value="TrkA_C"/>
    <property type="match status" value="1"/>
</dbReference>
<reference evidence="3 4" key="1">
    <citation type="submission" date="2018-06" db="EMBL/GenBank/DDBJ databases">
        <title>Extensive metabolic versatility and redundancy in microbially diverse, dynamic hydrothermal sediments.</title>
        <authorList>
            <person name="Dombrowski N."/>
            <person name="Teske A."/>
            <person name="Baker B.J."/>
        </authorList>
    </citation>
    <scope>NUCLEOTIDE SEQUENCE [LARGE SCALE GENOMIC DNA]</scope>
    <source>
        <strain evidence="3">B47_G16</strain>
    </source>
</reference>
<dbReference type="EMBL" id="QMPZ01000012">
    <property type="protein sequence ID" value="RLE10280.1"/>
    <property type="molecule type" value="Genomic_DNA"/>
</dbReference>
<dbReference type="PANTHER" id="PTHR43833:SF7">
    <property type="entry name" value="KTR SYSTEM POTASSIUM UPTAKE PROTEIN C"/>
    <property type="match status" value="1"/>
</dbReference>
<dbReference type="Proteomes" id="UP000279422">
    <property type="component" value="Unassembled WGS sequence"/>
</dbReference>
<evidence type="ECO:0000259" key="2">
    <source>
        <dbReference type="PROSITE" id="PS51202"/>
    </source>
</evidence>
<dbReference type="Gene3D" id="3.30.70.1450">
    <property type="entry name" value="Regulator of K+ conductance, C-terminal domain"/>
    <property type="match status" value="1"/>
</dbReference>
<sequence length="228" mass="25204">MRKFAVIGLGRFGATLARTLAERGAEVIAVDKDARIVEEFKEIVTLAVRLDSTDEEALRSQGLDKVDVAVVSIGEDFEASVLTTALLKRLGVPVVIARASGSASHIQERILSLVGADRVILPEVEMGKRLAQNLLISNILDYVLISEKYSAAEIRAPKAFWGKMIGELRIRERYNVNILEVKKISGEGKNAKIKRINYLPQAKDIIEKGDILLVIGKEEDIERIAKEE</sequence>
<organism evidence="3 4">
    <name type="scientific">Aerophobetes bacterium</name>
    <dbReference type="NCBI Taxonomy" id="2030807"/>
    <lineage>
        <taxon>Bacteria</taxon>
        <taxon>Candidatus Aerophobota</taxon>
    </lineage>
</organism>
<dbReference type="Pfam" id="PF02254">
    <property type="entry name" value="TrkA_N"/>
    <property type="match status" value="1"/>
</dbReference>
<feature type="domain" description="RCK C-terminal" evidence="2">
    <location>
        <begin position="137"/>
        <end position="228"/>
    </location>
</feature>
<gene>
    <name evidence="3" type="ORF">DRJ00_01835</name>
</gene>
<comment type="caution">
    <text evidence="3">The sequence shown here is derived from an EMBL/GenBank/DDBJ whole genome shotgun (WGS) entry which is preliminary data.</text>
</comment>
<dbReference type="PANTHER" id="PTHR43833">
    <property type="entry name" value="POTASSIUM CHANNEL PROTEIN 2-RELATED-RELATED"/>
    <property type="match status" value="1"/>
</dbReference>
<dbReference type="Gene3D" id="3.40.50.720">
    <property type="entry name" value="NAD(P)-binding Rossmann-like Domain"/>
    <property type="match status" value="1"/>
</dbReference>
<dbReference type="PROSITE" id="PS51201">
    <property type="entry name" value="RCK_N"/>
    <property type="match status" value="1"/>
</dbReference>
<evidence type="ECO:0000259" key="1">
    <source>
        <dbReference type="PROSITE" id="PS51201"/>
    </source>
</evidence>
<evidence type="ECO:0000313" key="4">
    <source>
        <dbReference type="Proteomes" id="UP000279422"/>
    </source>
</evidence>
<protein>
    <submittedName>
        <fullName evidence="3">TrkA family potassium uptake protein</fullName>
    </submittedName>
</protein>
<dbReference type="PROSITE" id="PS51202">
    <property type="entry name" value="RCK_C"/>
    <property type="match status" value="1"/>
</dbReference>
<dbReference type="SUPFAM" id="SSF116726">
    <property type="entry name" value="TrkA C-terminal domain-like"/>
    <property type="match status" value="1"/>
</dbReference>
<dbReference type="InterPro" id="IPR050721">
    <property type="entry name" value="Trk_Ktr_HKT_K-transport"/>
</dbReference>
<dbReference type="GO" id="GO:0006813">
    <property type="term" value="P:potassium ion transport"/>
    <property type="evidence" value="ECO:0007669"/>
    <property type="project" value="InterPro"/>
</dbReference>
<dbReference type="InterPro" id="IPR036291">
    <property type="entry name" value="NAD(P)-bd_dom_sf"/>
</dbReference>
<dbReference type="SUPFAM" id="SSF51735">
    <property type="entry name" value="NAD(P)-binding Rossmann-fold domains"/>
    <property type="match status" value="1"/>
</dbReference>